<keyword evidence="3" id="KW-1185">Reference proteome</keyword>
<dbReference type="Proteomes" id="UP000447434">
    <property type="component" value="Chromosome 13"/>
</dbReference>
<dbReference type="Pfam" id="PF00406">
    <property type="entry name" value="ADK"/>
    <property type="match status" value="1"/>
</dbReference>
<feature type="transmembrane region" description="Helical" evidence="1">
    <location>
        <begin position="27"/>
        <end position="52"/>
    </location>
</feature>
<dbReference type="PROSITE" id="PS00113">
    <property type="entry name" value="ADENYLATE_KINASE"/>
    <property type="match status" value="1"/>
</dbReference>
<keyword evidence="2" id="KW-0418">Kinase</keyword>
<dbReference type="AlphaFoldDB" id="A0A6A4PJ82"/>
<dbReference type="GO" id="GO:0016301">
    <property type="term" value="F:kinase activity"/>
    <property type="evidence" value="ECO:0007669"/>
    <property type="project" value="UniProtKB-KW"/>
</dbReference>
<keyword evidence="1" id="KW-0472">Membrane</keyword>
<dbReference type="Gene3D" id="3.40.50.300">
    <property type="entry name" value="P-loop containing nucleotide triphosphate hydrolases"/>
    <property type="match status" value="1"/>
</dbReference>
<dbReference type="InterPro" id="IPR027417">
    <property type="entry name" value="P-loop_NTPase"/>
</dbReference>
<keyword evidence="1" id="KW-0812">Transmembrane</keyword>
<dbReference type="SUPFAM" id="SSF52540">
    <property type="entry name" value="P-loop containing nucleoside triphosphate hydrolases"/>
    <property type="match status" value="1"/>
</dbReference>
<keyword evidence="2" id="KW-0808">Transferase</keyword>
<dbReference type="EMBL" id="WOCE01000013">
    <property type="protein sequence ID" value="KAE9601394.1"/>
    <property type="molecule type" value="Genomic_DNA"/>
</dbReference>
<evidence type="ECO:0000313" key="3">
    <source>
        <dbReference type="Proteomes" id="UP000447434"/>
    </source>
</evidence>
<dbReference type="InterPro" id="IPR033690">
    <property type="entry name" value="Adenylat_kinase_CS"/>
</dbReference>
<dbReference type="OrthoDB" id="1726730at2759"/>
<organism evidence="2 3">
    <name type="scientific">Lupinus albus</name>
    <name type="common">White lupine</name>
    <name type="synonym">Lupinus termis</name>
    <dbReference type="NCBI Taxonomy" id="3870"/>
    <lineage>
        <taxon>Eukaryota</taxon>
        <taxon>Viridiplantae</taxon>
        <taxon>Streptophyta</taxon>
        <taxon>Embryophyta</taxon>
        <taxon>Tracheophyta</taxon>
        <taxon>Spermatophyta</taxon>
        <taxon>Magnoliopsida</taxon>
        <taxon>eudicotyledons</taxon>
        <taxon>Gunneridae</taxon>
        <taxon>Pentapetalae</taxon>
        <taxon>rosids</taxon>
        <taxon>fabids</taxon>
        <taxon>Fabales</taxon>
        <taxon>Fabaceae</taxon>
        <taxon>Papilionoideae</taxon>
        <taxon>50 kb inversion clade</taxon>
        <taxon>genistoids sensu lato</taxon>
        <taxon>core genistoids</taxon>
        <taxon>Genisteae</taxon>
        <taxon>Lupinus</taxon>
    </lineage>
</organism>
<name>A0A6A4PJ82_LUPAL</name>
<accession>A0A6A4PJ82</accession>
<proteinExistence type="predicted"/>
<comment type="caution">
    <text evidence="2">The sequence shown here is derived from an EMBL/GenBank/DDBJ whole genome shotgun (WGS) entry which is preliminary data.</text>
</comment>
<evidence type="ECO:0000256" key="1">
    <source>
        <dbReference type="SAM" id="Phobius"/>
    </source>
</evidence>
<evidence type="ECO:0000313" key="2">
    <source>
        <dbReference type="EMBL" id="KAE9601394.1"/>
    </source>
</evidence>
<sequence length="134" mass="15818">MSFSCFLWLLSIITVQMVQHLELVWVHFFHVLFLIIIIYYSLVFLMVIVGIVDEAMNKPSCQKGFILDGFPRTVVQAQKLDEMLQKQGVRIDKVLNFTIDDTPIQWQNLTIQNLHHQRFLELTIQVLLFHNEKC</sequence>
<keyword evidence="1" id="KW-1133">Transmembrane helix</keyword>
<protein>
    <submittedName>
        <fullName evidence="2">Putative adenylate kinase</fullName>
    </submittedName>
</protein>
<reference evidence="3" key="1">
    <citation type="journal article" date="2020" name="Nat. Commun.">
        <title>Genome sequence of the cluster root forming white lupin.</title>
        <authorList>
            <person name="Hufnagel B."/>
            <person name="Marques A."/>
            <person name="Soriano A."/>
            <person name="Marques L."/>
            <person name="Divol F."/>
            <person name="Doumas P."/>
            <person name="Sallet E."/>
            <person name="Mancinotti D."/>
            <person name="Carrere S."/>
            <person name="Marande W."/>
            <person name="Arribat S."/>
            <person name="Keller J."/>
            <person name="Huneau C."/>
            <person name="Blein T."/>
            <person name="Aime D."/>
            <person name="Laguerre M."/>
            <person name="Taylor J."/>
            <person name="Schubert V."/>
            <person name="Nelson M."/>
            <person name="Geu-Flores F."/>
            <person name="Crespi M."/>
            <person name="Gallardo-Guerrero K."/>
            <person name="Delaux P.-M."/>
            <person name="Salse J."/>
            <person name="Berges H."/>
            <person name="Guyot R."/>
            <person name="Gouzy J."/>
            <person name="Peret B."/>
        </authorList>
    </citation>
    <scope>NUCLEOTIDE SEQUENCE [LARGE SCALE GENOMIC DNA]</scope>
    <source>
        <strain evidence="3">cv. Amiga</strain>
    </source>
</reference>
<gene>
    <name evidence="2" type="ORF">Lalb_Chr13g0297381</name>
</gene>